<evidence type="ECO:0000313" key="2">
    <source>
        <dbReference type="EMBL" id="ALG06811.1"/>
    </source>
</evidence>
<keyword evidence="3" id="KW-1185">Reference proteome</keyword>
<proteinExistence type="predicted"/>
<protein>
    <submittedName>
        <fullName evidence="2">Uncharacterized protein</fullName>
    </submittedName>
</protein>
<feature type="region of interest" description="Disordered" evidence="1">
    <location>
        <begin position="41"/>
        <end position="87"/>
    </location>
</feature>
<dbReference type="AlphaFoldDB" id="A0A0N9HV65"/>
<evidence type="ECO:0000313" key="3">
    <source>
        <dbReference type="Proteomes" id="UP000063699"/>
    </source>
</evidence>
<gene>
    <name evidence="2" type="ORF">AOZ06_07615</name>
</gene>
<sequence length="154" mass="17287">MDSTGEATTPLETRMLERMDELDMDLADLLRAAGGMSRQNLLDIRKGRTTPRPKTRRKIEDALRLEAGGYEQMERGEKPTSLPEPPSLRQVAEADFEAVMTMSRADLAKLADLIEQVSGAVAAEKFLRDASDLRRRRSEERGIEPSARDERDVS</sequence>
<feature type="compositionally biased region" description="Basic residues" evidence="1">
    <location>
        <begin position="47"/>
        <end position="57"/>
    </location>
</feature>
<dbReference type="STRING" id="860235.AOZ06_07615"/>
<dbReference type="KEGG" id="kphy:AOZ06_07615"/>
<organism evidence="2 3">
    <name type="scientific">Kibdelosporangium phytohabitans</name>
    <dbReference type="NCBI Taxonomy" id="860235"/>
    <lineage>
        <taxon>Bacteria</taxon>
        <taxon>Bacillati</taxon>
        <taxon>Actinomycetota</taxon>
        <taxon>Actinomycetes</taxon>
        <taxon>Pseudonocardiales</taxon>
        <taxon>Pseudonocardiaceae</taxon>
        <taxon>Kibdelosporangium</taxon>
    </lineage>
</organism>
<accession>A0A0N9HV65</accession>
<name>A0A0N9HV65_9PSEU</name>
<reference evidence="2 3" key="1">
    <citation type="submission" date="2015-07" db="EMBL/GenBank/DDBJ databases">
        <title>Genome sequencing of Kibdelosporangium phytohabitans.</title>
        <authorList>
            <person name="Qin S."/>
            <person name="Xing K."/>
        </authorList>
    </citation>
    <scope>NUCLEOTIDE SEQUENCE [LARGE SCALE GENOMIC DNA]</scope>
    <source>
        <strain evidence="2 3">KLBMP1111</strain>
    </source>
</reference>
<dbReference type="EMBL" id="CP012752">
    <property type="protein sequence ID" value="ALG06811.1"/>
    <property type="molecule type" value="Genomic_DNA"/>
</dbReference>
<evidence type="ECO:0000256" key="1">
    <source>
        <dbReference type="SAM" id="MobiDB-lite"/>
    </source>
</evidence>
<dbReference type="Proteomes" id="UP000063699">
    <property type="component" value="Chromosome"/>
</dbReference>
<feature type="region of interest" description="Disordered" evidence="1">
    <location>
        <begin position="129"/>
        <end position="154"/>
    </location>
</feature>